<feature type="region of interest" description="Disordered" evidence="5">
    <location>
        <begin position="306"/>
        <end position="331"/>
    </location>
</feature>
<evidence type="ECO:0000313" key="8">
    <source>
        <dbReference type="Proteomes" id="UP000215607"/>
    </source>
</evidence>
<keyword evidence="4" id="KW-0680">Restriction system</keyword>
<dbReference type="PANTHER" id="PTHR13370">
    <property type="entry name" value="RNA METHYLASE-RELATED"/>
    <property type="match status" value="1"/>
</dbReference>
<dbReference type="EMBL" id="NHPA01000056">
    <property type="protein sequence ID" value="OYR66493.1"/>
    <property type="molecule type" value="Genomic_DNA"/>
</dbReference>
<feature type="region of interest" description="Disordered" evidence="5">
    <location>
        <begin position="197"/>
        <end position="239"/>
    </location>
</feature>
<dbReference type="InterPro" id="IPR002052">
    <property type="entry name" value="DNA_methylase_N6_adenine_CS"/>
</dbReference>
<dbReference type="GO" id="GO:0005737">
    <property type="term" value="C:cytoplasm"/>
    <property type="evidence" value="ECO:0007669"/>
    <property type="project" value="TreeGrafter"/>
</dbReference>
<dbReference type="InterPro" id="IPR002941">
    <property type="entry name" value="DNA_methylase_N4/N6"/>
</dbReference>
<feature type="compositionally biased region" description="Basic and acidic residues" evidence="5">
    <location>
        <begin position="215"/>
        <end position="236"/>
    </location>
</feature>
<accession>A0A256JCY8</accession>
<protein>
    <recommendedName>
        <fullName evidence="4">Type II methyltransferase</fullName>
        <ecNumber evidence="4">2.1.1.113</ecNumber>
    </recommendedName>
    <alternativeName>
        <fullName evidence="4">N-4 cytosine-specific methyltransferase</fullName>
    </alternativeName>
</protein>
<dbReference type="EC" id="2.1.1.113" evidence="4"/>
<feature type="compositionally biased region" description="Basic and acidic residues" evidence="5">
    <location>
        <begin position="198"/>
        <end position="207"/>
    </location>
</feature>
<feature type="domain" description="DNA methylase N-4/N-6" evidence="6">
    <location>
        <begin position="33"/>
        <end position="294"/>
    </location>
</feature>
<dbReference type="GO" id="GO:0015667">
    <property type="term" value="F:site-specific DNA-methyltransferase (cytosine-N4-specific) activity"/>
    <property type="evidence" value="ECO:0007669"/>
    <property type="project" value="UniProtKB-EC"/>
</dbReference>
<dbReference type="RefSeq" id="WP_094593236.1">
    <property type="nucleotide sequence ID" value="NZ_NHPA01000056.1"/>
</dbReference>
<dbReference type="AlphaFoldDB" id="A0A256JCY8"/>
<evidence type="ECO:0000256" key="1">
    <source>
        <dbReference type="ARBA" id="ARBA00006594"/>
    </source>
</evidence>
<feature type="compositionally biased region" description="Basic and acidic residues" evidence="5">
    <location>
        <begin position="307"/>
        <end position="319"/>
    </location>
</feature>
<keyword evidence="3" id="KW-0808">Transferase</keyword>
<dbReference type="PANTHER" id="PTHR13370:SF3">
    <property type="entry name" value="TRNA (GUANINE(10)-N2)-METHYLTRANSFERASE HOMOLOG"/>
    <property type="match status" value="1"/>
</dbReference>
<organism evidence="7 8">
    <name type="scientific">Halorubrum ezzemoulense</name>
    <name type="common">Halorubrum chaoviator</name>
    <dbReference type="NCBI Taxonomy" id="337243"/>
    <lineage>
        <taxon>Archaea</taxon>
        <taxon>Methanobacteriati</taxon>
        <taxon>Methanobacteriota</taxon>
        <taxon>Stenosarchaea group</taxon>
        <taxon>Halobacteria</taxon>
        <taxon>Halobacteriales</taxon>
        <taxon>Haloferacaceae</taxon>
        <taxon>Halorubrum</taxon>
    </lineage>
</organism>
<comment type="catalytic activity">
    <reaction evidence="4">
        <text>a 2'-deoxycytidine in DNA + S-adenosyl-L-methionine = an N(4)-methyl-2'-deoxycytidine in DNA + S-adenosyl-L-homocysteine + H(+)</text>
        <dbReference type="Rhea" id="RHEA:16857"/>
        <dbReference type="Rhea" id="RHEA-COMP:11369"/>
        <dbReference type="Rhea" id="RHEA-COMP:13674"/>
        <dbReference type="ChEBI" id="CHEBI:15378"/>
        <dbReference type="ChEBI" id="CHEBI:57856"/>
        <dbReference type="ChEBI" id="CHEBI:59789"/>
        <dbReference type="ChEBI" id="CHEBI:85452"/>
        <dbReference type="ChEBI" id="CHEBI:137933"/>
        <dbReference type="EC" id="2.1.1.113"/>
    </reaction>
</comment>
<dbReference type="InterPro" id="IPR029063">
    <property type="entry name" value="SAM-dependent_MTases_sf"/>
</dbReference>
<dbReference type="PROSITE" id="PS00092">
    <property type="entry name" value="N6_MTASE"/>
    <property type="match status" value="1"/>
</dbReference>
<dbReference type="GO" id="GO:0008170">
    <property type="term" value="F:N-methyltransferase activity"/>
    <property type="evidence" value="ECO:0007669"/>
    <property type="project" value="InterPro"/>
</dbReference>
<sequence length="331" mass="37178">MSYELINGNTFEVLEGLPEVEDPGADWDDGGGVHAIVTDPPYGVIEFAEENVEKMREGIGGVWRIPPSMDGNQRNPLPRFTVLDDDDKRMLQDFFAKFGELAYDVLRPGGHIFIASTQLLMHYVSAGFDAAGLERRDVLVRETKTLRGGDRPKGAHDHPEYKNVSSMPRVYWEPWLLYRKPYEGKLTDTLDEWQTGGLRRESDERPFTDLLQDGKTPKQEREITKNANPKSDDPHPNVKPQSLMRELCHAALPLQEGVILDPFMGSGATIGAAEALSYDSVGIELDESYYDMAENAIPKFASMSTSIDDREDVKRHQAAEESTSLSDFQKQ</sequence>
<gene>
    <name evidence="7" type="ORF">DJ79_12290</name>
</gene>
<evidence type="ECO:0000259" key="6">
    <source>
        <dbReference type="Pfam" id="PF01555"/>
    </source>
</evidence>
<dbReference type="Proteomes" id="UP000215607">
    <property type="component" value="Unassembled WGS sequence"/>
</dbReference>
<comment type="similarity">
    <text evidence="1 4">Belongs to the N(4)/N(6)-methyltransferase family.</text>
</comment>
<dbReference type="GO" id="GO:0003677">
    <property type="term" value="F:DNA binding"/>
    <property type="evidence" value="ECO:0007669"/>
    <property type="project" value="InterPro"/>
</dbReference>
<dbReference type="PRINTS" id="PR00508">
    <property type="entry name" value="S21N4MTFRASE"/>
</dbReference>
<dbReference type="Pfam" id="PF01555">
    <property type="entry name" value="N6_N4_Mtase"/>
    <property type="match status" value="1"/>
</dbReference>
<dbReference type="InterPro" id="IPR001091">
    <property type="entry name" value="RM_Methyltransferase"/>
</dbReference>
<dbReference type="GO" id="GO:0032259">
    <property type="term" value="P:methylation"/>
    <property type="evidence" value="ECO:0007669"/>
    <property type="project" value="UniProtKB-KW"/>
</dbReference>
<comment type="caution">
    <text evidence="7">The sequence shown here is derived from an EMBL/GenBank/DDBJ whole genome shotgun (WGS) entry which is preliminary data.</text>
</comment>
<dbReference type="GO" id="GO:0009007">
    <property type="term" value="F:site-specific DNA-methyltransferase (adenine-specific) activity"/>
    <property type="evidence" value="ECO:0007669"/>
    <property type="project" value="TreeGrafter"/>
</dbReference>
<name>A0A256JCY8_HALEZ</name>
<dbReference type="GO" id="GO:0009307">
    <property type="term" value="P:DNA restriction-modification system"/>
    <property type="evidence" value="ECO:0007669"/>
    <property type="project" value="UniProtKB-KW"/>
</dbReference>
<evidence type="ECO:0000256" key="4">
    <source>
        <dbReference type="RuleBase" id="RU362026"/>
    </source>
</evidence>
<proteinExistence type="inferred from homology"/>
<dbReference type="SUPFAM" id="SSF53335">
    <property type="entry name" value="S-adenosyl-L-methionine-dependent methyltransferases"/>
    <property type="match status" value="1"/>
</dbReference>
<feature type="compositionally biased region" description="Polar residues" evidence="5">
    <location>
        <begin position="320"/>
        <end position="331"/>
    </location>
</feature>
<evidence type="ECO:0000256" key="5">
    <source>
        <dbReference type="SAM" id="MobiDB-lite"/>
    </source>
</evidence>
<evidence type="ECO:0000256" key="2">
    <source>
        <dbReference type="ARBA" id="ARBA00022603"/>
    </source>
</evidence>
<keyword evidence="4" id="KW-0949">S-adenosyl-L-methionine</keyword>
<evidence type="ECO:0000313" key="7">
    <source>
        <dbReference type="EMBL" id="OYR66493.1"/>
    </source>
</evidence>
<reference evidence="7 8" key="1">
    <citation type="journal article" date="2014" name="Front. Microbiol.">
        <title>Population and genomic analysis of the genus Halorubrum.</title>
        <authorList>
            <person name="Fullmer M.S."/>
            <person name="Soucy S.M."/>
            <person name="Swithers K.S."/>
            <person name="Makkay A.M."/>
            <person name="Wheeler R."/>
            <person name="Ventosa A."/>
            <person name="Gogarten J.P."/>
            <person name="Papke R.T."/>
        </authorList>
    </citation>
    <scope>NUCLEOTIDE SEQUENCE [LARGE SCALE GENOMIC DNA]</scope>
    <source>
        <strain evidence="7 8">Ga2p</strain>
    </source>
</reference>
<dbReference type="Gene3D" id="3.40.50.150">
    <property type="entry name" value="Vaccinia Virus protein VP39"/>
    <property type="match status" value="1"/>
</dbReference>
<evidence type="ECO:0000256" key="3">
    <source>
        <dbReference type="ARBA" id="ARBA00022679"/>
    </source>
</evidence>
<keyword evidence="2 4" id="KW-0489">Methyltransferase</keyword>